<feature type="domain" description="RST" evidence="4">
    <location>
        <begin position="108"/>
        <end position="179"/>
    </location>
</feature>
<dbReference type="Proteomes" id="UP000242715">
    <property type="component" value="Unassembled WGS sequence"/>
</dbReference>
<feature type="domain" description="RST" evidence="4">
    <location>
        <begin position="192"/>
        <end position="263"/>
    </location>
</feature>
<dbReference type="PANTHER" id="PTHR15138">
    <property type="entry name" value="TRANSCRIPTION INITIATION FACTOR TFIID SUBUNIT 4"/>
    <property type="match status" value="1"/>
</dbReference>
<dbReference type="GO" id="GO:0003677">
    <property type="term" value="F:DNA binding"/>
    <property type="evidence" value="ECO:0007669"/>
    <property type="project" value="TreeGrafter"/>
</dbReference>
<feature type="region of interest" description="Disordered" evidence="3">
    <location>
        <begin position="175"/>
        <end position="194"/>
    </location>
</feature>
<dbReference type="PROSITE" id="PS51879">
    <property type="entry name" value="RST"/>
    <property type="match status" value="4"/>
</dbReference>
<accession>A0A2Z6PAM6</accession>
<feature type="domain" description="RST" evidence="4">
    <location>
        <begin position="360"/>
        <end position="431"/>
    </location>
</feature>
<evidence type="ECO:0000256" key="1">
    <source>
        <dbReference type="ARBA" id="ARBA00004123"/>
    </source>
</evidence>
<evidence type="ECO:0000256" key="2">
    <source>
        <dbReference type="ARBA" id="ARBA00023242"/>
    </source>
</evidence>
<dbReference type="InterPro" id="IPR022003">
    <property type="entry name" value="RST"/>
</dbReference>
<dbReference type="EMBL" id="DF973788">
    <property type="protein sequence ID" value="GAU40027.1"/>
    <property type="molecule type" value="Genomic_DNA"/>
</dbReference>
<feature type="domain" description="RST" evidence="4">
    <location>
        <begin position="24"/>
        <end position="95"/>
    </location>
</feature>
<dbReference type="GO" id="GO:0006367">
    <property type="term" value="P:transcription initiation at RNA polymerase II promoter"/>
    <property type="evidence" value="ECO:0007669"/>
    <property type="project" value="TreeGrafter"/>
</dbReference>
<dbReference type="GO" id="GO:0005669">
    <property type="term" value="C:transcription factor TFIID complex"/>
    <property type="evidence" value="ECO:0007669"/>
    <property type="project" value="InterPro"/>
</dbReference>
<gene>
    <name evidence="5" type="ORF">TSUD_258200</name>
</gene>
<dbReference type="AlphaFoldDB" id="A0A2Z6PAM6"/>
<evidence type="ECO:0000313" key="5">
    <source>
        <dbReference type="EMBL" id="GAU40027.1"/>
    </source>
</evidence>
<reference evidence="6" key="1">
    <citation type="journal article" date="2017" name="Front. Plant Sci.">
        <title>Climate Clever Clovers: New Paradigm to Reduce the Environmental Footprint of Ruminants by Breeding Low Methanogenic Forages Utilizing Haplotype Variation.</title>
        <authorList>
            <person name="Kaur P."/>
            <person name="Appels R."/>
            <person name="Bayer P.E."/>
            <person name="Keeble-Gagnere G."/>
            <person name="Wang J."/>
            <person name="Hirakawa H."/>
            <person name="Shirasawa K."/>
            <person name="Vercoe P."/>
            <person name="Stefanova K."/>
            <person name="Durmic Z."/>
            <person name="Nichols P."/>
            <person name="Revell C."/>
            <person name="Isobe S.N."/>
            <person name="Edwards D."/>
            <person name="Erskine W."/>
        </authorList>
    </citation>
    <scope>NUCLEOTIDE SEQUENCE [LARGE SCALE GENOMIC DNA]</scope>
    <source>
        <strain evidence="6">cv. Daliak</strain>
    </source>
</reference>
<evidence type="ECO:0000256" key="3">
    <source>
        <dbReference type="SAM" id="MobiDB-lite"/>
    </source>
</evidence>
<keyword evidence="2" id="KW-0539">Nucleus</keyword>
<name>A0A2Z6PAM6_TRISU</name>
<organism evidence="5 6">
    <name type="scientific">Trifolium subterraneum</name>
    <name type="common">Subterranean clover</name>
    <dbReference type="NCBI Taxonomy" id="3900"/>
    <lineage>
        <taxon>Eukaryota</taxon>
        <taxon>Viridiplantae</taxon>
        <taxon>Streptophyta</taxon>
        <taxon>Embryophyta</taxon>
        <taxon>Tracheophyta</taxon>
        <taxon>Spermatophyta</taxon>
        <taxon>Magnoliopsida</taxon>
        <taxon>eudicotyledons</taxon>
        <taxon>Gunneridae</taxon>
        <taxon>Pentapetalae</taxon>
        <taxon>rosids</taxon>
        <taxon>fabids</taxon>
        <taxon>Fabales</taxon>
        <taxon>Fabaceae</taxon>
        <taxon>Papilionoideae</taxon>
        <taxon>50 kb inversion clade</taxon>
        <taxon>NPAAA clade</taxon>
        <taxon>Hologalegina</taxon>
        <taxon>IRL clade</taxon>
        <taxon>Trifolieae</taxon>
        <taxon>Trifolium</taxon>
    </lineage>
</organism>
<proteinExistence type="predicted"/>
<dbReference type="PANTHER" id="PTHR15138:SF14">
    <property type="entry name" value="TRANSCRIPTION INITIATION FACTOR TFIID SUBUNIT 4"/>
    <property type="match status" value="1"/>
</dbReference>
<sequence length="542" mass="61929">MDPYRAQQMSNLLIKVKEQPRVRIKSRLPVVPYDRMFPFMTPAIGPDKTNELEALFDKYKRAEMPDHTFFSRMKGIVGKELISSATTKLLEQNRSQQVTGNKRPRTEIHSSKQLVPFNQLFPFLTPQIDSDKANEIQTLADQYERGELPKHTCVPLMKAILGEQMLRSAITEFEGQKSNQQGAVNEQPRTQTNSGEPVLPFDQLALFMIPQIDHDKAIELQTLVHKYQRREVPKYNFLPHMKRILGEQMLRSAGAKLEEHKRNMPATANEQPGTEIHSIKTTVPIDHLFRFLIPQIDVEKAIKIQTLAEQYQRGELPRYMVFLLMKCIVGEKVLSSAAAKLLEEKSKLEVTVIGQPEIQVNPSNLKVPLDQLFSSLIPQVDPDKVTELQTLAEKSKRGEIRSHNVVERMKGIVGEQILRSATAKLLAEKFNLHVTVHEQPRTQIKSSNWVVPSGPLFRLLMPHIDAGKAIEIQTLAYKYERGEIPKCEIRSLMEGIMGEQIFRSAVAKAREQVGRVDMVYVKNMFADEFSIRQLNILISRLC</sequence>
<protein>
    <recommendedName>
        <fullName evidence="4">RST domain-containing protein</fullName>
    </recommendedName>
</protein>
<evidence type="ECO:0000259" key="4">
    <source>
        <dbReference type="PROSITE" id="PS51879"/>
    </source>
</evidence>
<evidence type="ECO:0000313" key="6">
    <source>
        <dbReference type="Proteomes" id="UP000242715"/>
    </source>
</evidence>
<comment type="subcellular location">
    <subcellularLocation>
        <location evidence="1">Nucleus</location>
    </subcellularLocation>
</comment>
<feature type="compositionally biased region" description="Polar residues" evidence="3">
    <location>
        <begin position="176"/>
        <end position="194"/>
    </location>
</feature>
<dbReference type="Pfam" id="PF12174">
    <property type="entry name" value="RST"/>
    <property type="match status" value="5"/>
</dbReference>
<dbReference type="OrthoDB" id="10332036at2759"/>
<dbReference type="GO" id="GO:0016251">
    <property type="term" value="F:RNA polymerase II general transcription initiation factor activity"/>
    <property type="evidence" value="ECO:0007669"/>
    <property type="project" value="TreeGrafter"/>
</dbReference>
<dbReference type="InterPro" id="IPR045144">
    <property type="entry name" value="TAF4"/>
</dbReference>
<keyword evidence="6" id="KW-1185">Reference proteome</keyword>